<comment type="similarity">
    <text evidence="2">Belongs to the BexD/CtrA/VexA family.</text>
</comment>
<evidence type="ECO:0000259" key="16">
    <source>
        <dbReference type="Pfam" id="PF02563"/>
    </source>
</evidence>
<dbReference type="Pfam" id="PF10531">
    <property type="entry name" value="SLBB"/>
    <property type="match status" value="4"/>
</dbReference>
<evidence type="ECO:0000256" key="12">
    <source>
        <dbReference type="ARBA" id="ARBA00023139"/>
    </source>
</evidence>
<keyword evidence="7" id="KW-0732">Signal</keyword>
<keyword evidence="5" id="KW-0762">Sugar transport</keyword>
<feature type="domain" description="SLBB" evidence="18">
    <location>
        <begin position="470"/>
        <end position="550"/>
    </location>
</feature>
<keyword evidence="3" id="KW-0813">Transport</keyword>
<evidence type="ECO:0000259" key="17">
    <source>
        <dbReference type="Pfam" id="PF10531"/>
    </source>
</evidence>
<name>A0A9D1QG14_9BACT</name>
<keyword evidence="12" id="KW-0564">Palmitate</keyword>
<dbReference type="SUPFAM" id="SSF142984">
    <property type="entry name" value="Nqo1 middle domain-like"/>
    <property type="match status" value="1"/>
</dbReference>
<dbReference type="PANTHER" id="PTHR33619">
    <property type="entry name" value="POLYSACCHARIDE EXPORT PROTEIN GFCE-RELATED"/>
    <property type="match status" value="1"/>
</dbReference>
<feature type="compositionally biased region" description="Basic and acidic residues" evidence="15">
    <location>
        <begin position="81"/>
        <end position="118"/>
    </location>
</feature>
<dbReference type="EMBL" id="DXHL01000038">
    <property type="protein sequence ID" value="HIW11535.1"/>
    <property type="molecule type" value="Genomic_DNA"/>
</dbReference>
<feature type="region of interest" description="Disordered" evidence="15">
    <location>
        <begin position="57"/>
        <end position="118"/>
    </location>
</feature>
<evidence type="ECO:0000313" key="19">
    <source>
        <dbReference type="EMBL" id="HIW11535.1"/>
    </source>
</evidence>
<dbReference type="GO" id="GO:0046930">
    <property type="term" value="C:pore complex"/>
    <property type="evidence" value="ECO:0007669"/>
    <property type="project" value="UniProtKB-KW"/>
</dbReference>
<keyword evidence="14" id="KW-0449">Lipoprotein</keyword>
<accession>A0A9D1QG14</accession>
<evidence type="ECO:0000256" key="13">
    <source>
        <dbReference type="ARBA" id="ARBA00023237"/>
    </source>
</evidence>
<feature type="domain" description="Soluble ligand binding" evidence="17">
    <location>
        <begin position="781"/>
        <end position="822"/>
    </location>
</feature>
<evidence type="ECO:0000256" key="1">
    <source>
        <dbReference type="ARBA" id="ARBA00004571"/>
    </source>
</evidence>
<dbReference type="Gene3D" id="3.30.1950.10">
    <property type="entry name" value="wza like domain"/>
    <property type="match status" value="1"/>
</dbReference>
<keyword evidence="10" id="KW-0626">Porin</keyword>
<dbReference type="InterPro" id="IPR019554">
    <property type="entry name" value="Soluble_ligand-bd"/>
</dbReference>
<dbReference type="InterPro" id="IPR049712">
    <property type="entry name" value="Poly_export"/>
</dbReference>
<evidence type="ECO:0000256" key="7">
    <source>
        <dbReference type="ARBA" id="ARBA00022729"/>
    </source>
</evidence>
<comment type="subcellular location">
    <subcellularLocation>
        <location evidence="1">Cell outer membrane</location>
        <topology evidence="1">Multi-pass membrane protein</topology>
    </subcellularLocation>
</comment>
<keyword evidence="6" id="KW-0812">Transmembrane</keyword>
<keyword evidence="4" id="KW-1134">Transmembrane beta strand</keyword>
<feature type="non-terminal residue" evidence="19">
    <location>
        <position position="1"/>
    </location>
</feature>
<protein>
    <submittedName>
        <fullName evidence="19">SLBB domain-containing protein</fullName>
    </submittedName>
</protein>
<keyword evidence="13" id="KW-0998">Cell outer membrane</keyword>
<feature type="domain" description="Soluble ligand binding" evidence="17">
    <location>
        <begin position="305"/>
        <end position="352"/>
    </location>
</feature>
<dbReference type="InterPro" id="IPR003715">
    <property type="entry name" value="Poly_export_N"/>
</dbReference>
<reference evidence="19" key="1">
    <citation type="journal article" date="2021" name="PeerJ">
        <title>Extensive microbial diversity within the chicken gut microbiome revealed by metagenomics and culture.</title>
        <authorList>
            <person name="Gilroy R."/>
            <person name="Ravi A."/>
            <person name="Getino M."/>
            <person name="Pursley I."/>
            <person name="Horton D.L."/>
            <person name="Alikhan N.F."/>
            <person name="Baker D."/>
            <person name="Gharbi K."/>
            <person name="Hall N."/>
            <person name="Watson M."/>
            <person name="Adriaenssens E.M."/>
            <person name="Foster-Nyarko E."/>
            <person name="Jarju S."/>
            <person name="Secka A."/>
            <person name="Antonio M."/>
            <person name="Oren A."/>
            <person name="Chaudhuri R.R."/>
            <person name="La Ragione R."/>
            <person name="Hildebrand F."/>
            <person name="Pallen M.J."/>
        </authorList>
    </citation>
    <scope>NUCLEOTIDE SEQUENCE</scope>
    <source>
        <strain evidence="19">ChiBcec15-1070</strain>
    </source>
</reference>
<dbReference type="AlphaFoldDB" id="A0A9D1QG14"/>
<keyword evidence="9" id="KW-0406">Ion transport</keyword>
<feature type="domain" description="Soluble ligand binding" evidence="17">
    <location>
        <begin position="388"/>
        <end position="439"/>
    </location>
</feature>
<comment type="caution">
    <text evidence="19">The sequence shown here is derived from an EMBL/GenBank/DDBJ whole genome shotgun (WGS) entry which is preliminary data.</text>
</comment>
<sequence>QLYAVIAGAWMMVGGLVPTVSAQNREVTPEMIRQAQAAGYNPDLRQGLEGLDVEKLQGAVSSSSSSQGSTSGKTTTTTTSDRTRKDSDLGNLEYDRRNNGVDTRSADYQREQARQSDYRKRTIRDAKGNLVDAETGEIFETADGTVTAAGQQNRITTATGNTIVDPRLNAVGELTPAEANRLKEEEKRIQDSILRNSVFGREIFSARNLTFAPTYNLPTPANYVLAAGDRLFIDLWGDAEANYDLKVSPDGFITVPNAGVIHVGGLTVEAAENTIRNKLAATISGLNNGTVNMKLSLGDIRSIKVNIIGEASMPGTYTLPSLATLFNALYEAGGVSDIGSLRSIKLIRDGKQIADLDVYDYLLGGDQSVNVGLQDNDMILVQPYENLVKVTGKVKRPRIYELKKGETAKQLIDYAGGFMGEAYKDLLTVNRKSGRMMSVHTVPVEEYESFTMADGDSIAVGEVIRQYANRVTIEGAVWRPGDYELSDSVTTLKALIRKAEGIRGDALMSRTQIVRLNDDYTFTVESVDLQGLLNGTVPDVPLKAEDLVRVPSINSLREGYTIEVKGEVNTPQTLLYRDNMTIEDAIVMGNGLKESASLARIEVARRVKNPNSTEPSDRIAELYQFTIPADLGLSSETASFKLQPFDQVYIRRSPGYSEQTSVYADGEFLFDGEYVLSTNNDRLSDLVTKAGGLTPEAYIEGAYLKRQMTEERLARQETLNDLSSRGSSVVGDTVVMKRMMVGDYYPIAINLAAAINDPSSPDNLVLEDGDMLVVPKFNNTVTISGAVLYPCTVTYVEGQKIKDYIARGGGYAARAKKRPFIIYANGLPDAKKAGRWPKVMPGCEIVVPSKPPKGSGMSAAEIMSLATSAVSMSAMITSLIK</sequence>
<dbReference type="Proteomes" id="UP000823926">
    <property type="component" value="Unassembled WGS sequence"/>
</dbReference>
<feature type="domain" description="Polysaccharide export protein N-terminal" evidence="16">
    <location>
        <begin position="218"/>
        <end position="281"/>
    </location>
</feature>
<evidence type="ECO:0000256" key="6">
    <source>
        <dbReference type="ARBA" id="ARBA00022692"/>
    </source>
</evidence>
<evidence type="ECO:0000259" key="18">
    <source>
        <dbReference type="Pfam" id="PF22461"/>
    </source>
</evidence>
<keyword evidence="11" id="KW-0472">Membrane</keyword>
<evidence type="ECO:0000256" key="4">
    <source>
        <dbReference type="ARBA" id="ARBA00022452"/>
    </source>
</evidence>
<dbReference type="InterPro" id="IPR054765">
    <property type="entry name" value="SLBB_dom"/>
</dbReference>
<dbReference type="PANTHER" id="PTHR33619:SF3">
    <property type="entry name" value="POLYSACCHARIDE EXPORT PROTEIN GFCE-RELATED"/>
    <property type="match status" value="1"/>
</dbReference>
<evidence type="ECO:0000256" key="8">
    <source>
        <dbReference type="ARBA" id="ARBA00023047"/>
    </source>
</evidence>
<gene>
    <name evidence="19" type="ORF">H9888_08610</name>
</gene>
<dbReference type="Pfam" id="PF02563">
    <property type="entry name" value="Poly_export"/>
    <property type="match status" value="1"/>
</dbReference>
<evidence type="ECO:0000256" key="11">
    <source>
        <dbReference type="ARBA" id="ARBA00023136"/>
    </source>
</evidence>
<dbReference type="GO" id="GO:0006811">
    <property type="term" value="P:monoatomic ion transport"/>
    <property type="evidence" value="ECO:0007669"/>
    <property type="project" value="UniProtKB-KW"/>
</dbReference>
<evidence type="ECO:0000256" key="5">
    <source>
        <dbReference type="ARBA" id="ARBA00022597"/>
    </source>
</evidence>
<evidence type="ECO:0000313" key="20">
    <source>
        <dbReference type="Proteomes" id="UP000823926"/>
    </source>
</evidence>
<dbReference type="GO" id="GO:0015288">
    <property type="term" value="F:porin activity"/>
    <property type="evidence" value="ECO:0007669"/>
    <property type="project" value="UniProtKB-KW"/>
</dbReference>
<dbReference type="GO" id="GO:0015159">
    <property type="term" value="F:polysaccharide transmembrane transporter activity"/>
    <property type="evidence" value="ECO:0007669"/>
    <property type="project" value="InterPro"/>
</dbReference>
<evidence type="ECO:0000256" key="9">
    <source>
        <dbReference type="ARBA" id="ARBA00023065"/>
    </source>
</evidence>
<proteinExistence type="inferred from homology"/>
<feature type="compositionally biased region" description="Low complexity" evidence="15">
    <location>
        <begin position="61"/>
        <end position="80"/>
    </location>
</feature>
<organism evidence="19 20">
    <name type="scientific">Candidatus Rikenella faecigallinarum</name>
    <dbReference type="NCBI Taxonomy" id="2838745"/>
    <lineage>
        <taxon>Bacteria</taxon>
        <taxon>Pseudomonadati</taxon>
        <taxon>Bacteroidota</taxon>
        <taxon>Bacteroidia</taxon>
        <taxon>Bacteroidales</taxon>
        <taxon>Rikenellaceae</taxon>
        <taxon>Rikenella</taxon>
    </lineage>
</organism>
<evidence type="ECO:0000256" key="10">
    <source>
        <dbReference type="ARBA" id="ARBA00023114"/>
    </source>
</evidence>
<feature type="domain" description="Soluble ligand binding" evidence="17">
    <location>
        <begin position="562"/>
        <end position="608"/>
    </location>
</feature>
<dbReference type="Pfam" id="PF22461">
    <property type="entry name" value="SLBB_2"/>
    <property type="match status" value="1"/>
</dbReference>
<dbReference type="Gene3D" id="3.10.560.10">
    <property type="entry name" value="Outer membrane lipoprotein wza domain like"/>
    <property type="match status" value="6"/>
</dbReference>
<evidence type="ECO:0000256" key="14">
    <source>
        <dbReference type="ARBA" id="ARBA00023288"/>
    </source>
</evidence>
<dbReference type="GO" id="GO:0009279">
    <property type="term" value="C:cell outer membrane"/>
    <property type="evidence" value="ECO:0007669"/>
    <property type="project" value="UniProtKB-SubCell"/>
</dbReference>
<keyword evidence="8" id="KW-0625">Polysaccharide transport</keyword>
<evidence type="ECO:0000256" key="2">
    <source>
        <dbReference type="ARBA" id="ARBA00009450"/>
    </source>
</evidence>
<evidence type="ECO:0000256" key="15">
    <source>
        <dbReference type="SAM" id="MobiDB-lite"/>
    </source>
</evidence>
<reference evidence="19" key="2">
    <citation type="submission" date="2021-04" db="EMBL/GenBank/DDBJ databases">
        <authorList>
            <person name="Gilroy R."/>
        </authorList>
    </citation>
    <scope>NUCLEOTIDE SEQUENCE</scope>
    <source>
        <strain evidence="19">ChiBcec15-1070</strain>
    </source>
</reference>
<evidence type="ECO:0000256" key="3">
    <source>
        <dbReference type="ARBA" id="ARBA00022448"/>
    </source>
</evidence>